<feature type="repeat" description="ANK" evidence="3">
    <location>
        <begin position="67"/>
        <end position="100"/>
    </location>
</feature>
<name>A0AAV2PK36_MEGNR</name>
<gene>
    <name evidence="5" type="ORF">MNOR_LOCUS766</name>
</gene>
<dbReference type="InterPro" id="IPR002110">
    <property type="entry name" value="Ankyrin_rpt"/>
</dbReference>
<dbReference type="InterPro" id="IPR002130">
    <property type="entry name" value="Cyclophilin-type_PPIase_dom"/>
</dbReference>
<dbReference type="InterPro" id="IPR036770">
    <property type="entry name" value="Ankyrin_rpt-contain_sf"/>
</dbReference>
<evidence type="ECO:0000256" key="1">
    <source>
        <dbReference type="ARBA" id="ARBA00022737"/>
    </source>
</evidence>
<accession>A0AAV2PK36</accession>
<dbReference type="PROSITE" id="PS00170">
    <property type="entry name" value="CSA_PPIASE_1"/>
    <property type="match status" value="1"/>
</dbReference>
<dbReference type="GO" id="GO:0003755">
    <property type="term" value="F:peptidyl-prolyl cis-trans isomerase activity"/>
    <property type="evidence" value="ECO:0007669"/>
    <property type="project" value="InterPro"/>
</dbReference>
<feature type="repeat" description="ANK" evidence="3">
    <location>
        <begin position="167"/>
        <end position="199"/>
    </location>
</feature>
<sequence>MNICSTSKNRVDALKVLLKHKPPDKLILDGVPPREYVPLLTSSKNNNKDIFDMLIKAGADINIIHSDGSSALHIAIRDNHFDMADAILNYDKIDVNIKDDYSNTALLGAIRKEQLNLVKKIVGKGAVLNNRDQFQMTELMTAVLCKKTEITKYLISAGSDINAKDNEGIAPLMWAARFGKVEEAIILMKAGADKGAQDNKGNTALHYAAENGMDKMITTLIQHGIDKEARNSFGLTSLMVAVTKLHINALSALLDGGASLSTPDINGKTALFRAVADGNVRMTRALLQTAEDRRKEEEDVAAIVAKLKEEDQSLLPYRARQALKKKKVECDQCRSCFCCMPHCVWCTNDPLQLQIIQQRRSKYVCHPRDPVSSNPHVFFDISADGMLLGRIHIELFADLVPRTAECFRRLCIHQDGYGYRDSVFHRIVPEFMCQGGDFICGNKHLMKKVKKIFPHKENFKIPHSGAGVLSVTNQCATHCKVASFFITFVKAPWLDDKHTVFGQVREGLEIITKMAKLGTEDGTPTRKVYISDCGQVISLNQLAEE</sequence>
<feature type="domain" description="PPIase cyclophilin-type" evidence="4">
    <location>
        <begin position="378"/>
        <end position="535"/>
    </location>
</feature>
<proteinExistence type="predicted"/>
<dbReference type="EMBL" id="CAXKWB010000180">
    <property type="protein sequence ID" value="CAL4059723.1"/>
    <property type="molecule type" value="Genomic_DNA"/>
</dbReference>
<feature type="repeat" description="ANK" evidence="3">
    <location>
        <begin position="200"/>
        <end position="232"/>
    </location>
</feature>
<dbReference type="PRINTS" id="PR00153">
    <property type="entry name" value="CSAPPISMRASE"/>
</dbReference>
<feature type="repeat" description="ANK" evidence="3">
    <location>
        <begin position="134"/>
        <end position="166"/>
    </location>
</feature>
<dbReference type="InterPro" id="IPR020892">
    <property type="entry name" value="Cyclophilin-type_PPIase_CS"/>
</dbReference>
<dbReference type="Proteomes" id="UP001497623">
    <property type="component" value="Unassembled WGS sequence"/>
</dbReference>
<reference evidence="5 6" key="1">
    <citation type="submission" date="2024-05" db="EMBL/GenBank/DDBJ databases">
        <authorList>
            <person name="Wallberg A."/>
        </authorList>
    </citation>
    <scope>NUCLEOTIDE SEQUENCE [LARGE SCALE GENOMIC DNA]</scope>
</reference>
<protein>
    <recommendedName>
        <fullName evidence="4">PPIase cyclophilin-type domain-containing protein</fullName>
    </recommendedName>
</protein>
<dbReference type="Pfam" id="PF00160">
    <property type="entry name" value="Pro_isomerase"/>
    <property type="match status" value="1"/>
</dbReference>
<dbReference type="GO" id="GO:0006457">
    <property type="term" value="P:protein folding"/>
    <property type="evidence" value="ECO:0007669"/>
    <property type="project" value="InterPro"/>
</dbReference>
<feature type="repeat" description="ANK" evidence="3">
    <location>
        <begin position="34"/>
        <end position="66"/>
    </location>
</feature>
<feature type="repeat" description="ANK" evidence="3">
    <location>
        <begin position="233"/>
        <end position="265"/>
    </location>
</feature>
<comment type="caution">
    <text evidence="5">The sequence shown here is derived from an EMBL/GenBank/DDBJ whole genome shotgun (WGS) entry which is preliminary data.</text>
</comment>
<dbReference type="PRINTS" id="PR01415">
    <property type="entry name" value="ANKYRIN"/>
</dbReference>
<dbReference type="Gene3D" id="2.40.100.10">
    <property type="entry name" value="Cyclophilin-like"/>
    <property type="match status" value="1"/>
</dbReference>
<dbReference type="Gene3D" id="1.25.40.20">
    <property type="entry name" value="Ankyrin repeat-containing domain"/>
    <property type="match status" value="1"/>
</dbReference>
<dbReference type="PROSITE" id="PS50088">
    <property type="entry name" value="ANK_REPEAT"/>
    <property type="match status" value="6"/>
</dbReference>
<evidence type="ECO:0000259" key="4">
    <source>
        <dbReference type="PROSITE" id="PS50072"/>
    </source>
</evidence>
<keyword evidence="2 3" id="KW-0040">ANK repeat</keyword>
<dbReference type="InterPro" id="IPR029000">
    <property type="entry name" value="Cyclophilin-like_dom_sf"/>
</dbReference>
<evidence type="ECO:0000313" key="5">
    <source>
        <dbReference type="EMBL" id="CAL4059723.1"/>
    </source>
</evidence>
<dbReference type="SMART" id="SM00248">
    <property type="entry name" value="ANK"/>
    <property type="match status" value="8"/>
</dbReference>
<evidence type="ECO:0000313" key="6">
    <source>
        <dbReference type="Proteomes" id="UP001497623"/>
    </source>
</evidence>
<dbReference type="PROSITE" id="PS50072">
    <property type="entry name" value="CSA_PPIASE_2"/>
    <property type="match status" value="1"/>
</dbReference>
<organism evidence="5 6">
    <name type="scientific">Meganyctiphanes norvegica</name>
    <name type="common">Northern krill</name>
    <name type="synonym">Thysanopoda norvegica</name>
    <dbReference type="NCBI Taxonomy" id="48144"/>
    <lineage>
        <taxon>Eukaryota</taxon>
        <taxon>Metazoa</taxon>
        <taxon>Ecdysozoa</taxon>
        <taxon>Arthropoda</taxon>
        <taxon>Crustacea</taxon>
        <taxon>Multicrustacea</taxon>
        <taxon>Malacostraca</taxon>
        <taxon>Eumalacostraca</taxon>
        <taxon>Eucarida</taxon>
        <taxon>Euphausiacea</taxon>
        <taxon>Euphausiidae</taxon>
        <taxon>Meganyctiphanes</taxon>
    </lineage>
</organism>
<dbReference type="Pfam" id="PF12796">
    <property type="entry name" value="Ank_2"/>
    <property type="match status" value="2"/>
</dbReference>
<dbReference type="PANTHER" id="PTHR24198">
    <property type="entry name" value="ANKYRIN REPEAT AND PROTEIN KINASE DOMAIN-CONTAINING PROTEIN"/>
    <property type="match status" value="1"/>
</dbReference>
<dbReference type="PANTHER" id="PTHR24198:SF165">
    <property type="entry name" value="ANKYRIN REPEAT-CONTAINING PROTEIN-RELATED"/>
    <property type="match status" value="1"/>
</dbReference>
<keyword evidence="6" id="KW-1185">Reference proteome</keyword>
<dbReference type="SUPFAM" id="SSF48403">
    <property type="entry name" value="Ankyrin repeat"/>
    <property type="match status" value="1"/>
</dbReference>
<dbReference type="SUPFAM" id="SSF50891">
    <property type="entry name" value="Cyclophilin-like"/>
    <property type="match status" value="1"/>
</dbReference>
<dbReference type="PROSITE" id="PS50297">
    <property type="entry name" value="ANK_REP_REGION"/>
    <property type="match status" value="2"/>
</dbReference>
<evidence type="ECO:0000256" key="3">
    <source>
        <dbReference type="PROSITE-ProRule" id="PRU00023"/>
    </source>
</evidence>
<dbReference type="AlphaFoldDB" id="A0AAV2PK36"/>
<keyword evidence="1" id="KW-0677">Repeat</keyword>
<evidence type="ECO:0000256" key="2">
    <source>
        <dbReference type="ARBA" id="ARBA00023043"/>
    </source>
</evidence>